<evidence type="ECO:0000313" key="1">
    <source>
        <dbReference type="EMBL" id="MPR29899.1"/>
    </source>
</evidence>
<dbReference type="EMBL" id="VOSK01000283">
    <property type="protein sequence ID" value="MPR29899.1"/>
    <property type="molecule type" value="Genomic_DNA"/>
</dbReference>
<keyword evidence="2" id="KW-1185">Reference proteome</keyword>
<proteinExistence type="predicted"/>
<comment type="caution">
    <text evidence="1">The sequence shown here is derived from an EMBL/GenBank/DDBJ whole genome shotgun (WGS) entry which is preliminary data.</text>
</comment>
<dbReference type="AlphaFoldDB" id="A0A5N7MTV4"/>
<organism evidence="1 2">
    <name type="scientific">Microvirga tunisiensis</name>
    <dbReference type="NCBI Taxonomy" id="2108360"/>
    <lineage>
        <taxon>Bacteria</taxon>
        <taxon>Pseudomonadati</taxon>
        <taxon>Pseudomonadota</taxon>
        <taxon>Alphaproteobacteria</taxon>
        <taxon>Hyphomicrobiales</taxon>
        <taxon>Methylobacteriaceae</taxon>
        <taxon>Microvirga</taxon>
    </lineage>
</organism>
<protein>
    <submittedName>
        <fullName evidence="1">Uncharacterized protein</fullName>
    </submittedName>
</protein>
<dbReference type="OrthoDB" id="8455477at2"/>
<dbReference type="Proteomes" id="UP000403266">
    <property type="component" value="Unassembled WGS sequence"/>
</dbReference>
<accession>A0A5N7MTV4</accession>
<dbReference type="RefSeq" id="WP_152716773.1">
    <property type="nucleotide sequence ID" value="NZ_VOSJ01000307.1"/>
</dbReference>
<gene>
    <name evidence="1" type="ORF">FS320_33755</name>
</gene>
<evidence type="ECO:0000313" key="2">
    <source>
        <dbReference type="Proteomes" id="UP000403266"/>
    </source>
</evidence>
<reference evidence="1 2" key="1">
    <citation type="journal article" date="2019" name="Syst. Appl. Microbiol.">
        <title>Microvirga tunisiensis sp. nov., a root nodule symbiotic bacterium isolated from Lupinus micranthus and L. luteus grown in Northern Tunisia.</title>
        <authorList>
            <person name="Msaddak A."/>
            <person name="Rejili M."/>
            <person name="Duran D."/>
            <person name="Mars M."/>
            <person name="Palacios J.M."/>
            <person name="Ruiz-Argueso T."/>
            <person name="Rey L."/>
            <person name="Imperial J."/>
        </authorList>
    </citation>
    <scope>NUCLEOTIDE SEQUENCE [LARGE SCALE GENOMIC DNA]</scope>
    <source>
        <strain evidence="1 2">Lmie10</strain>
    </source>
</reference>
<sequence length="128" mass="14803">MAKPIVERDFFNDCYVILPKGKKSRPWAPANWTDGRYRTFRTRAAADNFIRKGGLIEVTEIPVDAAIKASGWDEELGHCEANYAVFRDWLEREGVHFYAREKEDFFPAEAIREAQERGLSKVVMENMS</sequence>
<name>A0A5N7MTV4_9HYPH</name>